<dbReference type="Proteomes" id="UP000001026">
    <property type="component" value="Chromosome"/>
</dbReference>
<sequence length="96" mass="11443">MYKSESIINNLLIEVDSLSYRITNIHQAYFNTSHVGLRDRLFYENKNISQRLNEIFSIAKVLKNRNNENISFSSLLVEKCKRTIDQKRIEKNLFFL</sequence>
<gene>
    <name evidence="1" type="ordered locus">PMM0805</name>
</gene>
<dbReference type="STRING" id="59919.PMM0805"/>
<reference evidence="1 2" key="1">
    <citation type="journal article" date="2003" name="Nature">
        <title>Genome divergence in two Prochlorococcus ecotypes reflects oceanic niche differentiation.</title>
        <authorList>
            <person name="Rocap G."/>
            <person name="Larimer F.W."/>
            <person name="Lamerdin J.E."/>
            <person name="Malfatti S."/>
            <person name="Chain P."/>
            <person name="Ahlgren N.A."/>
            <person name="Arellano A."/>
            <person name="Coleman M."/>
            <person name="Hauser L."/>
            <person name="Hess W.R."/>
            <person name="Johnson Z.I."/>
            <person name="Land M.L."/>
            <person name="Lindell D."/>
            <person name="Post A.F."/>
            <person name="Regala W."/>
            <person name="Shah M."/>
            <person name="Shaw S.L."/>
            <person name="Steglich C."/>
            <person name="Sullivan M.B."/>
            <person name="Ting C.S."/>
            <person name="Tolonen A."/>
            <person name="Webb E.A."/>
            <person name="Zinser E.R."/>
            <person name="Chisholm S.W."/>
        </authorList>
    </citation>
    <scope>NUCLEOTIDE SEQUENCE [LARGE SCALE GENOMIC DNA]</scope>
    <source>
        <strain evidence="2">CCMP1986 / NIES-2087 / MED4</strain>
    </source>
</reference>
<evidence type="ECO:0000313" key="1">
    <source>
        <dbReference type="EMBL" id="CAE19264.1"/>
    </source>
</evidence>
<organism evidence="1 2">
    <name type="scientific">Prochlorococcus marinus subsp. pastoris (strain CCMP1986 / NIES-2087 / MED4)</name>
    <dbReference type="NCBI Taxonomy" id="59919"/>
    <lineage>
        <taxon>Bacteria</taxon>
        <taxon>Bacillati</taxon>
        <taxon>Cyanobacteriota</taxon>
        <taxon>Cyanophyceae</taxon>
        <taxon>Synechococcales</taxon>
        <taxon>Prochlorococcaceae</taxon>
        <taxon>Prochlorococcus</taxon>
    </lineage>
</organism>
<dbReference type="AlphaFoldDB" id="Q7V1Q1"/>
<dbReference type="EMBL" id="BX548174">
    <property type="protein sequence ID" value="CAE19264.1"/>
    <property type="molecule type" value="Genomic_DNA"/>
</dbReference>
<protein>
    <submittedName>
        <fullName evidence="1">Uncharacterized protein</fullName>
    </submittedName>
</protein>
<dbReference type="HOGENOM" id="CLU_2357455_0_0_3"/>
<evidence type="ECO:0000313" key="2">
    <source>
        <dbReference type="Proteomes" id="UP000001026"/>
    </source>
</evidence>
<dbReference type="OrthoDB" id="540881at2"/>
<name>Q7V1Q1_PROMP</name>
<dbReference type="KEGG" id="pmm:PMM0805"/>
<dbReference type="RefSeq" id="WP_011132439.1">
    <property type="nucleotide sequence ID" value="NC_005072.1"/>
</dbReference>
<proteinExistence type="predicted"/>
<accession>Q7V1Q1</accession>